<evidence type="ECO:0000313" key="2">
    <source>
        <dbReference type="EMBL" id="ETW10150.1"/>
    </source>
</evidence>
<reference evidence="2" key="1">
    <citation type="submission" date="2013-12" db="EMBL/GenBank/DDBJ databases">
        <title>The Genome Sequence of Aphanomyces invadans NJM9701.</title>
        <authorList>
            <consortium name="The Broad Institute Genomics Platform"/>
            <person name="Russ C."/>
            <person name="Tyler B."/>
            <person name="van West P."/>
            <person name="Dieguez-Uribeondo J."/>
            <person name="Young S.K."/>
            <person name="Zeng Q."/>
            <person name="Gargeya S."/>
            <person name="Fitzgerald M."/>
            <person name="Abouelleil A."/>
            <person name="Alvarado L."/>
            <person name="Chapman S.B."/>
            <person name="Gainer-Dewar J."/>
            <person name="Goldberg J."/>
            <person name="Griggs A."/>
            <person name="Gujja S."/>
            <person name="Hansen M."/>
            <person name="Howarth C."/>
            <person name="Imamovic A."/>
            <person name="Ireland A."/>
            <person name="Larimer J."/>
            <person name="McCowan C."/>
            <person name="Murphy C."/>
            <person name="Pearson M."/>
            <person name="Poon T.W."/>
            <person name="Priest M."/>
            <person name="Roberts A."/>
            <person name="Saif S."/>
            <person name="Shea T."/>
            <person name="Sykes S."/>
            <person name="Wortman J."/>
            <person name="Nusbaum C."/>
            <person name="Birren B."/>
        </authorList>
    </citation>
    <scope>NUCLEOTIDE SEQUENCE [LARGE SCALE GENOMIC DNA]</scope>
    <source>
        <strain evidence="2">NJM9701</strain>
    </source>
</reference>
<feature type="region of interest" description="Disordered" evidence="1">
    <location>
        <begin position="435"/>
        <end position="462"/>
    </location>
</feature>
<name>A0A024UW16_9STRA</name>
<dbReference type="VEuPathDB" id="FungiDB:H310_00520"/>
<dbReference type="GeneID" id="20077570"/>
<feature type="compositionally biased region" description="Polar residues" evidence="1">
    <location>
        <begin position="233"/>
        <end position="244"/>
    </location>
</feature>
<feature type="region of interest" description="Disordered" evidence="1">
    <location>
        <begin position="385"/>
        <end position="416"/>
    </location>
</feature>
<dbReference type="OrthoDB" id="79923at2759"/>
<dbReference type="AlphaFoldDB" id="A0A024UW16"/>
<feature type="compositionally biased region" description="Polar residues" evidence="1">
    <location>
        <begin position="90"/>
        <end position="104"/>
    </location>
</feature>
<feature type="region of interest" description="Disordered" evidence="1">
    <location>
        <begin position="19"/>
        <end position="296"/>
    </location>
</feature>
<organism evidence="2">
    <name type="scientific">Aphanomyces invadans</name>
    <dbReference type="NCBI Taxonomy" id="157072"/>
    <lineage>
        <taxon>Eukaryota</taxon>
        <taxon>Sar</taxon>
        <taxon>Stramenopiles</taxon>
        <taxon>Oomycota</taxon>
        <taxon>Saprolegniomycetes</taxon>
        <taxon>Saprolegniales</taxon>
        <taxon>Verrucalvaceae</taxon>
        <taxon>Aphanomyces</taxon>
    </lineage>
</organism>
<gene>
    <name evidence="2" type="ORF">H310_00520</name>
</gene>
<evidence type="ECO:0000256" key="1">
    <source>
        <dbReference type="SAM" id="MobiDB-lite"/>
    </source>
</evidence>
<proteinExistence type="predicted"/>
<sequence>MPIEGSSRLPAWEREKAIRRESKLRREKLPPSQIHSLDPQAETTSRPASDRAAAIKDKKQSNAAVQPHFVPYDEVPEETDLWPTKKSPPLRSQDNTMAPSNQTKFRAGASAATAPMKAPKVHTLNANNADVRPGDQHTQDCDAWSVASSDTNSDDDEDKLVDSLEFSIVVSPKPKPTVKPPVKSPPPFSTHPQPTTNISAPKRREMPAPSQFKAKVADERAQTKNELPAPPIQKNQLDPSTVASNHHPLHPRQPEEKALKSTKLHGGEVKPIANAMAPRLEAPIEKVPPPSRPAVVASECQPKYPIAAHQTSKPAAKQVRDPKCNIFDQAKPSPIEVVAPPQPVAKPKATLGTCRAITVLSASMEEEQLRREILSLNSKLDKVRFSASHDDDDDDPKNNECSDATSPAYGGGTHHKVGTRTALVDRCSLEKRQQMSGVYQTRVRRGVQVHVPDSGKPSGKKADKVCVKKDLALKMLLS</sequence>
<dbReference type="EMBL" id="KI913952">
    <property type="protein sequence ID" value="ETW10150.1"/>
    <property type="molecule type" value="Genomic_DNA"/>
</dbReference>
<feature type="compositionally biased region" description="Polar residues" evidence="1">
    <location>
        <begin position="190"/>
        <end position="199"/>
    </location>
</feature>
<feature type="compositionally biased region" description="Pro residues" evidence="1">
    <location>
        <begin position="173"/>
        <end position="189"/>
    </location>
</feature>
<protein>
    <submittedName>
        <fullName evidence="2">Uncharacterized protein</fullName>
    </submittedName>
</protein>
<accession>A0A024UW16</accession>
<dbReference type="RefSeq" id="XP_008861561.1">
    <property type="nucleotide sequence ID" value="XM_008863339.1"/>
</dbReference>